<organism evidence="5 6">
    <name type="scientific">Saponaria officinalis</name>
    <name type="common">Common soapwort</name>
    <name type="synonym">Lychnis saponaria</name>
    <dbReference type="NCBI Taxonomy" id="3572"/>
    <lineage>
        <taxon>Eukaryota</taxon>
        <taxon>Viridiplantae</taxon>
        <taxon>Streptophyta</taxon>
        <taxon>Embryophyta</taxon>
        <taxon>Tracheophyta</taxon>
        <taxon>Spermatophyta</taxon>
        <taxon>Magnoliopsida</taxon>
        <taxon>eudicotyledons</taxon>
        <taxon>Gunneridae</taxon>
        <taxon>Pentapetalae</taxon>
        <taxon>Caryophyllales</taxon>
        <taxon>Caryophyllaceae</taxon>
        <taxon>Caryophylleae</taxon>
        <taxon>Saponaria</taxon>
    </lineage>
</organism>
<feature type="domain" description="Disease resistance protein winged helix" evidence="3">
    <location>
        <begin position="1"/>
        <end position="56"/>
    </location>
</feature>
<gene>
    <name evidence="5" type="ORF">RND81_09G047800</name>
</gene>
<dbReference type="Proteomes" id="UP001443914">
    <property type="component" value="Unassembled WGS sequence"/>
</dbReference>
<dbReference type="PANTHER" id="PTHR36766">
    <property type="entry name" value="PLANT BROAD-SPECTRUM MILDEW RESISTANCE PROTEIN RPW8"/>
    <property type="match status" value="1"/>
</dbReference>
<proteinExistence type="predicted"/>
<protein>
    <submittedName>
        <fullName evidence="5">Uncharacterized protein</fullName>
    </submittedName>
</protein>
<dbReference type="Pfam" id="PF23559">
    <property type="entry name" value="WHD_DRP"/>
    <property type="match status" value="1"/>
</dbReference>
<evidence type="ECO:0000256" key="1">
    <source>
        <dbReference type="ARBA" id="ARBA00022737"/>
    </source>
</evidence>
<evidence type="ECO:0000256" key="2">
    <source>
        <dbReference type="ARBA" id="ARBA00022821"/>
    </source>
</evidence>
<feature type="domain" description="Disease resistance R13L4/SHOC-2-like LRR" evidence="4">
    <location>
        <begin position="102"/>
        <end position="414"/>
    </location>
</feature>
<dbReference type="EMBL" id="JBDFQZ010000009">
    <property type="protein sequence ID" value="KAK9689269.1"/>
    <property type="molecule type" value="Genomic_DNA"/>
</dbReference>
<dbReference type="SUPFAM" id="SSF52058">
    <property type="entry name" value="L domain-like"/>
    <property type="match status" value="1"/>
</dbReference>
<evidence type="ECO:0000313" key="6">
    <source>
        <dbReference type="Proteomes" id="UP001443914"/>
    </source>
</evidence>
<dbReference type="InterPro" id="IPR058922">
    <property type="entry name" value="WHD_DRP"/>
</dbReference>
<dbReference type="Gene3D" id="3.80.10.10">
    <property type="entry name" value="Ribonuclease Inhibitor"/>
    <property type="match status" value="3"/>
</dbReference>
<reference evidence="5" key="1">
    <citation type="submission" date="2024-03" db="EMBL/GenBank/DDBJ databases">
        <title>WGS assembly of Saponaria officinalis var. Norfolk2.</title>
        <authorList>
            <person name="Jenkins J."/>
            <person name="Shu S."/>
            <person name="Grimwood J."/>
            <person name="Barry K."/>
            <person name="Goodstein D."/>
            <person name="Schmutz J."/>
            <person name="Leebens-Mack J."/>
            <person name="Osbourn A."/>
        </authorList>
    </citation>
    <scope>NUCLEOTIDE SEQUENCE [LARGE SCALE GENOMIC DNA]</scope>
    <source>
        <strain evidence="5">JIC</strain>
    </source>
</reference>
<keyword evidence="2" id="KW-0611">Plant defense</keyword>
<name>A0AAW1IGU8_SAPOF</name>
<dbReference type="InterPro" id="IPR055414">
    <property type="entry name" value="LRR_R13L4/SHOC2-like"/>
</dbReference>
<dbReference type="SUPFAM" id="SSF52047">
    <property type="entry name" value="RNI-like"/>
    <property type="match status" value="1"/>
</dbReference>
<sequence length="616" mass="69972">MAQGYVEPLEESLGMEDVADQYFLELFRRNFFQYVKEYDTCDVIRCKMHDLVHDLAQHVAGAESIVVEGSRAQFTNRLVHANFCAGAKLIEVPQSLLPARNLRSLLLIGSNSTTATFKELILKFGSLRALESSSIEIVPDSIGRLRHLRHLNLSGSLIEFLPSGITRLDNLKTLDVNYCRKLKELPRGLTKLTSLRLLGIRECPFADIPPNFGRLKSLRELNRFIVGQNNGFDTLADLNLRGRLGIEFRTWRINAVLEAQVANLKEKKQLSSLSFCFQYDGEQAAIDARDEELLNSLQLPPNLKDLHFSGVTGSSFPRRMDLSLKELKALEYVEADDFRDTDRESSSPVFFPALESLALVSMDELKRWSKVEHVDNLHLGKYYVFPRLRRLNISGCHKLMTLPSMPELQSLNTYNIRGELLASILTSSSSTPRLKYLNLNLKSTELTSLSLRNQYMIRRLSIKDCGSLRNIPDGMQRFSYLEDLKIYGCEDLDSWNISAWQRLKSLRTLFISDMSNLQVLPQGITCLTTLQHLSIACLRNLTALPEYINGMSQLSSLSILHCPKLTAIPQSFLGLTSLQSLMIFDCPDLEKRCQQPAGQDWPLIRHIPQVRIRCCP</sequence>
<dbReference type="Pfam" id="PF23598">
    <property type="entry name" value="LRR_14"/>
    <property type="match status" value="2"/>
</dbReference>
<comment type="caution">
    <text evidence="5">The sequence shown here is derived from an EMBL/GenBank/DDBJ whole genome shotgun (WGS) entry which is preliminary data.</text>
</comment>
<feature type="domain" description="Disease resistance R13L4/SHOC-2-like LRR" evidence="4">
    <location>
        <begin position="475"/>
        <end position="586"/>
    </location>
</feature>
<evidence type="ECO:0000259" key="4">
    <source>
        <dbReference type="Pfam" id="PF23598"/>
    </source>
</evidence>
<accession>A0AAW1IGU8</accession>
<evidence type="ECO:0000313" key="5">
    <source>
        <dbReference type="EMBL" id="KAK9689269.1"/>
    </source>
</evidence>
<keyword evidence="1" id="KW-0677">Repeat</keyword>
<dbReference type="AlphaFoldDB" id="A0AAW1IGU8"/>
<dbReference type="GO" id="GO:0006952">
    <property type="term" value="P:defense response"/>
    <property type="evidence" value="ECO:0007669"/>
    <property type="project" value="UniProtKB-KW"/>
</dbReference>
<keyword evidence="6" id="KW-1185">Reference proteome</keyword>
<dbReference type="InterPro" id="IPR032675">
    <property type="entry name" value="LRR_dom_sf"/>
</dbReference>
<evidence type="ECO:0000259" key="3">
    <source>
        <dbReference type="Pfam" id="PF23559"/>
    </source>
</evidence>
<dbReference type="PANTHER" id="PTHR36766:SF40">
    <property type="entry name" value="DISEASE RESISTANCE PROTEIN RGA3"/>
    <property type="match status" value="1"/>
</dbReference>